<gene>
    <name evidence="2" type="ORF">M8H41_13560</name>
</gene>
<protein>
    <submittedName>
        <fullName evidence="2">DUF5050 domain-containing protein</fullName>
    </submittedName>
</protein>
<keyword evidence="1" id="KW-0812">Transmembrane</keyword>
<dbReference type="SUPFAM" id="SSF69304">
    <property type="entry name" value="Tricorn protease N-terminal domain"/>
    <property type="match status" value="1"/>
</dbReference>
<evidence type="ECO:0000256" key="1">
    <source>
        <dbReference type="SAM" id="Phobius"/>
    </source>
</evidence>
<organism evidence="2 3">
    <name type="scientific">Desulfosporosinus nitroreducens</name>
    <dbReference type="NCBI Taxonomy" id="2018668"/>
    <lineage>
        <taxon>Bacteria</taxon>
        <taxon>Bacillati</taxon>
        <taxon>Bacillota</taxon>
        <taxon>Clostridia</taxon>
        <taxon>Eubacteriales</taxon>
        <taxon>Desulfitobacteriaceae</taxon>
        <taxon>Desulfosporosinus</taxon>
    </lineage>
</organism>
<accession>A0ABT8QR92</accession>
<dbReference type="PROSITE" id="PS51257">
    <property type="entry name" value="PROKAR_LIPOPROTEIN"/>
    <property type="match status" value="1"/>
</dbReference>
<feature type="transmembrane region" description="Helical" evidence="1">
    <location>
        <begin position="12"/>
        <end position="31"/>
    </location>
</feature>
<dbReference type="RefSeq" id="WP_302049027.1">
    <property type="nucleotide sequence ID" value="NZ_JAMJEV010000010.1"/>
</dbReference>
<comment type="caution">
    <text evidence="2">The sequence shown here is derived from an EMBL/GenBank/DDBJ whole genome shotgun (WGS) entry which is preliminary data.</text>
</comment>
<sequence>MGENKHQKQSPKIQTGIIGMVLTLSIILGVGCTKFPVTEENGQKPHDNIRGNTIPVAQENVENLQGNILGNLVIRNSMVAEKGNTHYFIYYIAGSSDESTGLYSQELDDTLAKTLVTNESSIVLPQVSGDFVYYLSSGKGLCRINTKAREAKEEVVAPSAGRYSIYDHWAYFWKGAEDSLYYMDLTDIKNPPQKIAEFPDSDLDFLAARGDFILAVARLGNPQQRNMSTQIWKLSPDGEKKELLTATPNWPDTDIQPYKNHIYYYQDNAIWRTNLEGENKEQVYTSNNSISEFIIYADRIYLVEGNEHDPHMYISVDLEGKDKRLIFNLRGPKGNLGEDKSKINSIFDEMHIQRFNVTREYLYLTGAGYNSGQIWLSRIPIAGAAEEKKAETLVGWRWRSVDYFIQKQ</sequence>
<proteinExistence type="predicted"/>
<reference evidence="2" key="1">
    <citation type="submission" date="2022-05" db="EMBL/GenBank/DDBJ databases">
        <title>Expanded diversity of anoxic marine methylotrophy in a Black Sea sulfate reducing microorganism.</title>
        <authorList>
            <person name="Fischer P.Q."/>
            <person name="Stams A.J.M."/>
            <person name="Villanueva L."/>
            <person name="Sousa D.Z."/>
        </authorList>
    </citation>
    <scope>NUCLEOTIDE SEQUENCE</scope>
    <source>
        <strain evidence="2">P130</strain>
    </source>
</reference>
<name>A0ABT8QR92_9FIRM</name>
<dbReference type="EMBL" id="JAMJEV010000010">
    <property type="protein sequence ID" value="MDO0823873.1"/>
    <property type="molecule type" value="Genomic_DNA"/>
</dbReference>
<keyword evidence="1" id="KW-1133">Transmembrane helix</keyword>
<dbReference type="Proteomes" id="UP001176021">
    <property type="component" value="Unassembled WGS sequence"/>
</dbReference>
<evidence type="ECO:0000313" key="2">
    <source>
        <dbReference type="EMBL" id="MDO0823873.1"/>
    </source>
</evidence>
<evidence type="ECO:0000313" key="3">
    <source>
        <dbReference type="Proteomes" id="UP001176021"/>
    </source>
</evidence>
<keyword evidence="1" id="KW-0472">Membrane</keyword>
<keyword evidence="3" id="KW-1185">Reference proteome</keyword>